<feature type="transmembrane region" description="Helical" evidence="1">
    <location>
        <begin position="21"/>
        <end position="40"/>
    </location>
</feature>
<evidence type="ECO:0000313" key="3">
    <source>
        <dbReference type="Proteomes" id="UP000676776"/>
    </source>
</evidence>
<keyword evidence="1" id="KW-0812">Transmembrane</keyword>
<keyword evidence="1" id="KW-1133">Transmembrane helix</keyword>
<sequence length="246" mass="29003">MIKFFRKIRYNLMETGKTTKYFKYAVGEIVLVMIGILLALQVNNGNQNRIENNEEKEVIAKLHTDFKENKGALKKYMIRNRQEMDALNLLINLAGASKDQLSKHNLDSLLYESLSANDIAFADNTLKNVMQSGKLNLIKDDSITQLLYQWNALGEIRKERFYRLERWANEEFVPYLLNKISFREMDAQIKLKWTGKSKLKPDYYIVFNELAFENHLDNMLWYHHQVKERCEETNVLIDKIIEATKP</sequence>
<organism evidence="2 3">
    <name type="scientific">Winogradskyella pelagia</name>
    <dbReference type="NCBI Taxonomy" id="2819984"/>
    <lineage>
        <taxon>Bacteria</taxon>
        <taxon>Pseudomonadati</taxon>
        <taxon>Bacteroidota</taxon>
        <taxon>Flavobacteriia</taxon>
        <taxon>Flavobacteriales</taxon>
        <taxon>Flavobacteriaceae</taxon>
        <taxon>Winogradskyella</taxon>
    </lineage>
</organism>
<protein>
    <submittedName>
        <fullName evidence="2">Uncharacterized protein</fullName>
    </submittedName>
</protein>
<comment type="caution">
    <text evidence="2">The sequence shown here is derived from an EMBL/GenBank/DDBJ whole genome shotgun (WGS) entry which is preliminary data.</text>
</comment>
<reference evidence="2 3" key="1">
    <citation type="submission" date="2021-03" db="EMBL/GenBank/DDBJ databases">
        <title>Winogradskyella sp. nov., isolated from costal sediment.</title>
        <authorList>
            <person name="Gao C."/>
        </authorList>
    </citation>
    <scope>NUCLEOTIDE SEQUENCE [LARGE SCALE GENOMIC DNA]</scope>
    <source>
        <strain evidence="2 3">DF17</strain>
    </source>
</reference>
<proteinExistence type="predicted"/>
<keyword evidence="1" id="KW-0472">Membrane</keyword>
<dbReference type="EMBL" id="JAGEVF010000003">
    <property type="protein sequence ID" value="MBO3116117.1"/>
    <property type="molecule type" value="Genomic_DNA"/>
</dbReference>
<evidence type="ECO:0000313" key="2">
    <source>
        <dbReference type="EMBL" id="MBO3116117.1"/>
    </source>
</evidence>
<evidence type="ECO:0000256" key="1">
    <source>
        <dbReference type="SAM" id="Phobius"/>
    </source>
</evidence>
<gene>
    <name evidence="2" type="ORF">J4050_05125</name>
</gene>
<accession>A0ABS3T047</accession>
<keyword evidence="3" id="KW-1185">Reference proteome</keyword>
<dbReference type="Proteomes" id="UP000676776">
    <property type="component" value="Unassembled WGS sequence"/>
</dbReference>
<name>A0ABS3T047_9FLAO</name>
<dbReference type="RefSeq" id="WP_208152948.1">
    <property type="nucleotide sequence ID" value="NZ_JAGEVF010000003.1"/>
</dbReference>